<feature type="non-terminal residue" evidence="1">
    <location>
        <position position="1"/>
    </location>
</feature>
<gene>
    <name evidence="1" type="ORF">RPERSI_LOCUS11209</name>
</gene>
<reference evidence="1" key="1">
    <citation type="submission" date="2021-06" db="EMBL/GenBank/DDBJ databases">
        <authorList>
            <person name="Kallberg Y."/>
            <person name="Tangrot J."/>
            <person name="Rosling A."/>
        </authorList>
    </citation>
    <scope>NUCLEOTIDE SEQUENCE</scope>
    <source>
        <strain evidence="1">MA461A</strain>
    </source>
</reference>
<sequence>GNDKFLSRTILYRANDDEDVFRELTYKDFTGNTKTLVIDFKKNSILCLIQTIPISSPHPDFQCTPEDLPYAFSLLLFTTLAITNSYKINTSIGRQSFMLSKKLYNPVTSQKGIESDVIVSYTNPNRHYNSLKDSLKKSVVSAVGRLKLNLTKKSAKEFNSHLDIIKEQYATINSQTSNKKRKVTLFSSVSKSSSDKAPATDLMELINQI</sequence>
<comment type="caution">
    <text evidence="1">The sequence shown here is derived from an EMBL/GenBank/DDBJ whole genome shotgun (WGS) entry which is preliminary data.</text>
</comment>
<name>A0ACA9PR70_9GLOM</name>
<accession>A0ACA9PR70</accession>
<dbReference type="EMBL" id="CAJVQC010022845">
    <property type="protein sequence ID" value="CAG8719850.1"/>
    <property type="molecule type" value="Genomic_DNA"/>
</dbReference>
<keyword evidence="2" id="KW-1185">Reference proteome</keyword>
<evidence type="ECO:0000313" key="2">
    <source>
        <dbReference type="Proteomes" id="UP000789920"/>
    </source>
</evidence>
<organism evidence="1 2">
    <name type="scientific">Racocetra persica</name>
    <dbReference type="NCBI Taxonomy" id="160502"/>
    <lineage>
        <taxon>Eukaryota</taxon>
        <taxon>Fungi</taxon>
        <taxon>Fungi incertae sedis</taxon>
        <taxon>Mucoromycota</taxon>
        <taxon>Glomeromycotina</taxon>
        <taxon>Glomeromycetes</taxon>
        <taxon>Diversisporales</taxon>
        <taxon>Gigasporaceae</taxon>
        <taxon>Racocetra</taxon>
    </lineage>
</organism>
<proteinExistence type="predicted"/>
<protein>
    <submittedName>
        <fullName evidence="1">16541_t:CDS:1</fullName>
    </submittedName>
</protein>
<evidence type="ECO:0000313" key="1">
    <source>
        <dbReference type="EMBL" id="CAG8719850.1"/>
    </source>
</evidence>
<dbReference type="Proteomes" id="UP000789920">
    <property type="component" value="Unassembled WGS sequence"/>
</dbReference>